<organism evidence="1 2">
    <name type="scientific">Agrocybe pediades</name>
    <dbReference type="NCBI Taxonomy" id="84607"/>
    <lineage>
        <taxon>Eukaryota</taxon>
        <taxon>Fungi</taxon>
        <taxon>Dikarya</taxon>
        <taxon>Basidiomycota</taxon>
        <taxon>Agaricomycotina</taxon>
        <taxon>Agaricomycetes</taxon>
        <taxon>Agaricomycetidae</taxon>
        <taxon>Agaricales</taxon>
        <taxon>Agaricineae</taxon>
        <taxon>Strophariaceae</taxon>
        <taxon>Agrocybe</taxon>
    </lineage>
</organism>
<sequence length="404" mass="43880">MYRTISLLARTLFAAFALQGGAEICSATNFLETASLVAVSILPILSRVAVVVLRGASKLALTLWLSATNSPSLLTSDVQTTVKNESPSVEEPALPCLPTPHYKTVYIDKKTSTGKELLWTSTLTYKPGEIERISAVRKHFSEGGPSFLWVPSVPFGVEEKFGPIMRRVVIKRGLPAPLHAITYKPAEIRVTFAEEKTSSPSASVPAPSTDVIGKLEKASEEEPKQANQDARLNALVDALSAISLERDPEVDALAETLSAVSLGKVDAEEDSDAMEVVPVSEDMNRATKRKARVLDDKSAANLAAELFETRFTKSVKVWRNSSVGTGLAQFIRAESMVPHRTLGDFRLRKGRSAASQAAQERRRNAVVNKKRVAMISAALLNEVEMGSCDGSWEAGEAMEQDSFY</sequence>
<evidence type="ECO:0000313" key="1">
    <source>
        <dbReference type="EMBL" id="KAF4610019.1"/>
    </source>
</evidence>
<protein>
    <submittedName>
        <fullName evidence="1">Uncharacterized protein</fullName>
    </submittedName>
</protein>
<dbReference type="AlphaFoldDB" id="A0A8H4VJB9"/>
<evidence type="ECO:0000313" key="2">
    <source>
        <dbReference type="Proteomes" id="UP000521872"/>
    </source>
</evidence>
<name>A0A8H4VJB9_9AGAR</name>
<proteinExistence type="predicted"/>
<accession>A0A8H4VJB9</accession>
<dbReference type="Proteomes" id="UP000521872">
    <property type="component" value="Unassembled WGS sequence"/>
</dbReference>
<comment type="caution">
    <text evidence="1">The sequence shown here is derived from an EMBL/GenBank/DDBJ whole genome shotgun (WGS) entry which is preliminary data.</text>
</comment>
<keyword evidence="2" id="KW-1185">Reference proteome</keyword>
<gene>
    <name evidence="1" type="ORF">D9613_010525</name>
</gene>
<reference evidence="1 2" key="1">
    <citation type="submission" date="2019-12" db="EMBL/GenBank/DDBJ databases">
        <authorList>
            <person name="Floudas D."/>
            <person name="Bentzer J."/>
            <person name="Ahren D."/>
            <person name="Johansson T."/>
            <person name="Persson P."/>
            <person name="Tunlid A."/>
        </authorList>
    </citation>
    <scope>NUCLEOTIDE SEQUENCE [LARGE SCALE GENOMIC DNA]</scope>
    <source>
        <strain evidence="1 2">CBS 102.39</strain>
    </source>
</reference>
<dbReference type="EMBL" id="JAACJL010000059">
    <property type="protein sequence ID" value="KAF4610019.1"/>
    <property type="molecule type" value="Genomic_DNA"/>
</dbReference>